<sequence length="46" mass="5397">MSLFFPEGTRSKDGRLGTFKVIKSMYLFEEKLEGWKLKLMLAGKKR</sequence>
<proteinExistence type="predicted"/>
<name>A0A0B2SMJ5_GLYSO</name>
<reference evidence="1" key="1">
    <citation type="submission" date="2014-07" db="EMBL/GenBank/DDBJ databases">
        <title>Identification of a novel salt tolerance gene in wild soybean by whole-genome sequencing.</title>
        <authorList>
            <person name="Lam H.-M."/>
            <person name="Qi X."/>
            <person name="Li M.-W."/>
            <person name="Liu X."/>
            <person name="Xie M."/>
            <person name="Ni M."/>
            <person name="Xu X."/>
        </authorList>
    </citation>
    <scope>NUCLEOTIDE SEQUENCE [LARGE SCALE GENOMIC DNA]</scope>
    <source>
        <tissue evidence="1">Root</tissue>
    </source>
</reference>
<dbReference type="EMBL" id="KN640243">
    <property type="protein sequence ID" value="KHN47856.1"/>
    <property type="molecule type" value="Genomic_DNA"/>
</dbReference>
<gene>
    <name evidence="1" type="ORF">glysoja_042950</name>
</gene>
<protein>
    <submittedName>
        <fullName evidence="1">Uncharacterized protein</fullName>
    </submittedName>
</protein>
<organism evidence="1">
    <name type="scientific">Glycine soja</name>
    <name type="common">Wild soybean</name>
    <dbReference type="NCBI Taxonomy" id="3848"/>
    <lineage>
        <taxon>Eukaryota</taxon>
        <taxon>Viridiplantae</taxon>
        <taxon>Streptophyta</taxon>
        <taxon>Embryophyta</taxon>
        <taxon>Tracheophyta</taxon>
        <taxon>Spermatophyta</taxon>
        <taxon>Magnoliopsida</taxon>
        <taxon>eudicotyledons</taxon>
        <taxon>Gunneridae</taxon>
        <taxon>Pentapetalae</taxon>
        <taxon>rosids</taxon>
        <taxon>fabids</taxon>
        <taxon>Fabales</taxon>
        <taxon>Fabaceae</taxon>
        <taxon>Papilionoideae</taxon>
        <taxon>50 kb inversion clade</taxon>
        <taxon>NPAAA clade</taxon>
        <taxon>indigoferoid/millettioid clade</taxon>
        <taxon>Phaseoleae</taxon>
        <taxon>Glycine</taxon>
        <taxon>Glycine subgen. Soja</taxon>
    </lineage>
</organism>
<dbReference type="Proteomes" id="UP000053555">
    <property type="component" value="Unassembled WGS sequence"/>
</dbReference>
<dbReference type="AlphaFoldDB" id="A0A0B2SMJ5"/>
<accession>A0A0B2SMJ5</accession>
<evidence type="ECO:0000313" key="1">
    <source>
        <dbReference type="EMBL" id="KHN47856.1"/>
    </source>
</evidence>